<feature type="domain" description="NAD-dependent epimerase/dehydratase" evidence="1">
    <location>
        <begin position="7"/>
        <end position="228"/>
    </location>
</feature>
<evidence type="ECO:0000259" key="1">
    <source>
        <dbReference type="Pfam" id="PF01370"/>
    </source>
</evidence>
<accession>K9H251</accession>
<dbReference type="SUPFAM" id="SSF51735">
    <property type="entry name" value="NAD(P)-binding Rossmann-fold domains"/>
    <property type="match status" value="1"/>
</dbReference>
<keyword evidence="3" id="KW-1185">Reference proteome</keyword>
<dbReference type="Proteomes" id="UP000009881">
    <property type="component" value="Unassembled WGS sequence"/>
</dbReference>
<dbReference type="Gene3D" id="3.40.50.720">
    <property type="entry name" value="NAD(P)-binding Rossmann-like Domain"/>
    <property type="match status" value="1"/>
</dbReference>
<proteinExistence type="predicted"/>
<dbReference type="STRING" id="1238182.C882_3995"/>
<dbReference type="GO" id="GO:0005737">
    <property type="term" value="C:cytoplasm"/>
    <property type="evidence" value="ECO:0007669"/>
    <property type="project" value="TreeGrafter"/>
</dbReference>
<dbReference type="eggNOG" id="COG0451">
    <property type="taxonomic scope" value="Bacteria"/>
</dbReference>
<reference evidence="2 3" key="1">
    <citation type="journal article" date="2013" name="Genome Announc.">
        <title>Draft Genome Sequence of an Alphaproteobacterium, Caenispirillum salinarum AK4(T), Isolated from a Solar Saltern.</title>
        <authorList>
            <person name="Khatri I."/>
            <person name="Singh A."/>
            <person name="Korpole S."/>
            <person name="Pinnaka A.K."/>
            <person name="Subramanian S."/>
        </authorList>
    </citation>
    <scope>NUCLEOTIDE SEQUENCE [LARGE SCALE GENOMIC DNA]</scope>
    <source>
        <strain evidence="2 3">AK4</strain>
    </source>
</reference>
<dbReference type="AlphaFoldDB" id="K9H251"/>
<dbReference type="GO" id="GO:0004029">
    <property type="term" value="F:aldehyde dehydrogenase (NAD+) activity"/>
    <property type="evidence" value="ECO:0007669"/>
    <property type="project" value="TreeGrafter"/>
</dbReference>
<dbReference type="OrthoDB" id="9801785at2"/>
<dbReference type="InterPro" id="IPR001509">
    <property type="entry name" value="Epimerase_deHydtase"/>
</dbReference>
<name>K9H251_9PROT</name>
<dbReference type="RefSeq" id="WP_009540103.1">
    <property type="nucleotide sequence ID" value="NZ_ANHY01000006.1"/>
</dbReference>
<sequence>MVRPLNLVTGGAGFLGRHIVRQLAEAGEPVRVLDPACGRVAWPQGVEPVETSVLDPDGLAAAMKGMETVYHLAAVPHLWADDPRVFEQVNLDGTRAVLAACRQAGVKRVVVTSSAVVLVGHGTAWTGSPITEDTPRPPLDAMVGDYARSKCSAEREARAAAAEGLPVVVTYPTVPIGAGDESETPPTRMLLDFLKGRTPAYLQCRMNIGGAADMARGHILAARHGADGAGYILGGENLWMSDLLAHLEAISGRTMPRRRVPYPLALAAANVQEWWADTVTHRPPQAPVAGVKLAGLPMWFDSGKARRDLGWQPAPLHDALADAVRWMRETGRL</sequence>
<dbReference type="InterPro" id="IPR051783">
    <property type="entry name" value="NAD(P)-dependent_oxidoreduct"/>
</dbReference>
<dbReference type="Pfam" id="PF01370">
    <property type="entry name" value="Epimerase"/>
    <property type="match status" value="1"/>
</dbReference>
<dbReference type="EMBL" id="ANHY01000006">
    <property type="protein sequence ID" value="EKV31622.1"/>
    <property type="molecule type" value="Genomic_DNA"/>
</dbReference>
<dbReference type="InterPro" id="IPR036291">
    <property type="entry name" value="NAD(P)-bd_dom_sf"/>
</dbReference>
<gene>
    <name evidence="2" type="ORF">C882_3995</name>
</gene>
<evidence type="ECO:0000313" key="2">
    <source>
        <dbReference type="EMBL" id="EKV31622.1"/>
    </source>
</evidence>
<protein>
    <submittedName>
        <fullName evidence="2">Putative dihydroflavonol-4-reductase</fullName>
    </submittedName>
</protein>
<dbReference type="PANTHER" id="PTHR48079:SF6">
    <property type="entry name" value="NAD(P)-BINDING DOMAIN-CONTAINING PROTEIN-RELATED"/>
    <property type="match status" value="1"/>
</dbReference>
<evidence type="ECO:0000313" key="3">
    <source>
        <dbReference type="Proteomes" id="UP000009881"/>
    </source>
</evidence>
<organism evidence="2 3">
    <name type="scientific">Caenispirillum salinarum AK4</name>
    <dbReference type="NCBI Taxonomy" id="1238182"/>
    <lineage>
        <taxon>Bacteria</taxon>
        <taxon>Pseudomonadati</taxon>
        <taxon>Pseudomonadota</taxon>
        <taxon>Alphaproteobacteria</taxon>
        <taxon>Rhodospirillales</taxon>
        <taxon>Novispirillaceae</taxon>
        <taxon>Caenispirillum</taxon>
    </lineage>
</organism>
<dbReference type="PANTHER" id="PTHR48079">
    <property type="entry name" value="PROTEIN YEEZ"/>
    <property type="match status" value="1"/>
</dbReference>
<comment type="caution">
    <text evidence="2">The sequence shown here is derived from an EMBL/GenBank/DDBJ whole genome shotgun (WGS) entry which is preliminary data.</text>
</comment>